<feature type="region of interest" description="Disordered" evidence="1">
    <location>
        <begin position="231"/>
        <end position="270"/>
    </location>
</feature>
<name>J0CXX4_AURST</name>
<gene>
    <name evidence="2" type="ORF">AURDEDRAFT_175115</name>
</gene>
<feature type="compositionally biased region" description="Basic and acidic residues" evidence="1">
    <location>
        <begin position="409"/>
        <end position="421"/>
    </location>
</feature>
<feature type="region of interest" description="Disordered" evidence="1">
    <location>
        <begin position="388"/>
        <end position="421"/>
    </location>
</feature>
<keyword evidence="3" id="KW-1185">Reference proteome</keyword>
<dbReference type="EMBL" id="JH687878">
    <property type="protein sequence ID" value="EJD35840.1"/>
    <property type="molecule type" value="Genomic_DNA"/>
</dbReference>
<protein>
    <submittedName>
        <fullName evidence="2">Uncharacterized protein</fullName>
    </submittedName>
</protein>
<evidence type="ECO:0000256" key="1">
    <source>
        <dbReference type="SAM" id="MobiDB-lite"/>
    </source>
</evidence>
<dbReference type="Proteomes" id="UP000006514">
    <property type="component" value="Unassembled WGS sequence"/>
</dbReference>
<dbReference type="AlphaFoldDB" id="J0CXX4"/>
<feature type="compositionally biased region" description="Low complexity" evidence="1">
    <location>
        <begin position="388"/>
        <end position="403"/>
    </location>
</feature>
<organism evidence="2 3">
    <name type="scientific">Auricularia subglabra (strain TFB-10046 / SS5)</name>
    <name type="common">White-rot fungus</name>
    <name type="synonym">Auricularia delicata (strain TFB10046)</name>
    <dbReference type="NCBI Taxonomy" id="717982"/>
    <lineage>
        <taxon>Eukaryota</taxon>
        <taxon>Fungi</taxon>
        <taxon>Dikarya</taxon>
        <taxon>Basidiomycota</taxon>
        <taxon>Agaricomycotina</taxon>
        <taxon>Agaricomycetes</taxon>
        <taxon>Auriculariales</taxon>
        <taxon>Auriculariaceae</taxon>
        <taxon>Auricularia</taxon>
    </lineage>
</organism>
<feature type="compositionally biased region" description="Acidic residues" evidence="1">
    <location>
        <begin position="233"/>
        <end position="245"/>
    </location>
</feature>
<proteinExistence type="predicted"/>
<evidence type="ECO:0000313" key="2">
    <source>
        <dbReference type="EMBL" id="EJD35840.1"/>
    </source>
</evidence>
<dbReference type="InParanoid" id="J0CXX4"/>
<evidence type="ECO:0000313" key="3">
    <source>
        <dbReference type="Proteomes" id="UP000006514"/>
    </source>
</evidence>
<dbReference type="KEGG" id="adl:AURDEDRAFT_175115"/>
<reference evidence="3" key="1">
    <citation type="journal article" date="2012" name="Science">
        <title>The Paleozoic origin of enzymatic lignin decomposition reconstructed from 31 fungal genomes.</title>
        <authorList>
            <person name="Floudas D."/>
            <person name="Binder M."/>
            <person name="Riley R."/>
            <person name="Barry K."/>
            <person name="Blanchette R.A."/>
            <person name="Henrissat B."/>
            <person name="Martinez A.T."/>
            <person name="Otillar R."/>
            <person name="Spatafora J.W."/>
            <person name="Yadav J.S."/>
            <person name="Aerts A."/>
            <person name="Benoit I."/>
            <person name="Boyd A."/>
            <person name="Carlson A."/>
            <person name="Copeland A."/>
            <person name="Coutinho P.M."/>
            <person name="de Vries R.P."/>
            <person name="Ferreira P."/>
            <person name="Findley K."/>
            <person name="Foster B."/>
            <person name="Gaskell J."/>
            <person name="Glotzer D."/>
            <person name="Gorecki P."/>
            <person name="Heitman J."/>
            <person name="Hesse C."/>
            <person name="Hori C."/>
            <person name="Igarashi K."/>
            <person name="Jurgens J.A."/>
            <person name="Kallen N."/>
            <person name="Kersten P."/>
            <person name="Kohler A."/>
            <person name="Kuees U."/>
            <person name="Kumar T.K.A."/>
            <person name="Kuo A."/>
            <person name="LaButti K."/>
            <person name="Larrondo L.F."/>
            <person name="Lindquist E."/>
            <person name="Ling A."/>
            <person name="Lombard V."/>
            <person name="Lucas S."/>
            <person name="Lundell T."/>
            <person name="Martin R."/>
            <person name="McLaughlin D.J."/>
            <person name="Morgenstern I."/>
            <person name="Morin E."/>
            <person name="Murat C."/>
            <person name="Nagy L.G."/>
            <person name="Nolan M."/>
            <person name="Ohm R.A."/>
            <person name="Patyshakuliyeva A."/>
            <person name="Rokas A."/>
            <person name="Ruiz-Duenas F.J."/>
            <person name="Sabat G."/>
            <person name="Salamov A."/>
            <person name="Samejima M."/>
            <person name="Schmutz J."/>
            <person name="Slot J.C."/>
            <person name="St John F."/>
            <person name="Stenlid J."/>
            <person name="Sun H."/>
            <person name="Sun S."/>
            <person name="Syed K."/>
            <person name="Tsang A."/>
            <person name="Wiebenga A."/>
            <person name="Young D."/>
            <person name="Pisabarro A."/>
            <person name="Eastwood D.C."/>
            <person name="Martin F."/>
            <person name="Cullen D."/>
            <person name="Grigoriev I.V."/>
            <person name="Hibbett D.S."/>
        </authorList>
    </citation>
    <scope>NUCLEOTIDE SEQUENCE [LARGE SCALE GENOMIC DNA]</scope>
    <source>
        <strain evidence="3">TFB10046</strain>
    </source>
</reference>
<accession>J0CXX4</accession>
<sequence length="421" mass="46204">MSRAASDSSTAVLDIAPREPALDAAAAAGFMQDTTIPGEACGGANNNELDPDEQAELEIQLRMQSILDLLEKMPNVYIKSFLRELDVALPHPDAKRKKLELVCTALDRLHRLLHDGDDLAGLYAAVCSLVDDVVAAGDMDSPWAPASTEPPTLADIHRQLESLVDQFIPAEIELVVAALSCDCLLIVQNQAVFADEDDVRDALLDHLQHRLVDEKDLSTEEKIIRELRRSMLEESDSESDSESGESDWGPLRSLPQKSKRRATPKQPLQSLTREQNLDLIKQLEANLGALPKRLVVDVCHDHVFHQSVFGGKALPATKEKLVELMGKRLRKQASPGTAISSAARKLEEATQRHSKKLLQRSLVQTLRPRGRSLHDSKRVKTIAAEVAQDAAARAASDTSSSSSSEDEAGDHYVGESREFGW</sequence>